<name>A0A0L6UTD5_9BASI</name>
<accession>A0A0L6UTD5</accession>
<evidence type="ECO:0000313" key="2">
    <source>
        <dbReference type="Proteomes" id="UP000037035"/>
    </source>
</evidence>
<gene>
    <name evidence="1" type="ORF">VP01_3800g2</name>
</gene>
<dbReference type="AlphaFoldDB" id="A0A0L6UTD5"/>
<dbReference type="VEuPathDB" id="FungiDB:VP01_3800g2"/>
<comment type="caution">
    <text evidence="1">The sequence shown here is derived from an EMBL/GenBank/DDBJ whole genome shotgun (WGS) entry which is preliminary data.</text>
</comment>
<evidence type="ECO:0000313" key="1">
    <source>
        <dbReference type="EMBL" id="KNZ51806.1"/>
    </source>
</evidence>
<dbReference type="Proteomes" id="UP000037035">
    <property type="component" value="Unassembled WGS sequence"/>
</dbReference>
<proteinExistence type="predicted"/>
<keyword evidence="2" id="KW-1185">Reference proteome</keyword>
<organism evidence="1 2">
    <name type="scientific">Puccinia sorghi</name>
    <dbReference type="NCBI Taxonomy" id="27349"/>
    <lineage>
        <taxon>Eukaryota</taxon>
        <taxon>Fungi</taxon>
        <taxon>Dikarya</taxon>
        <taxon>Basidiomycota</taxon>
        <taxon>Pucciniomycotina</taxon>
        <taxon>Pucciniomycetes</taxon>
        <taxon>Pucciniales</taxon>
        <taxon>Pucciniaceae</taxon>
        <taxon>Puccinia</taxon>
    </lineage>
</organism>
<reference evidence="1 2" key="1">
    <citation type="submission" date="2015-08" db="EMBL/GenBank/DDBJ databases">
        <title>Next Generation Sequencing and Analysis of the Genome of Puccinia sorghi L Schw, the Causal Agent of Maize Common Rust.</title>
        <authorList>
            <person name="Rochi L."/>
            <person name="Burguener G."/>
            <person name="Darino M."/>
            <person name="Turjanski A."/>
            <person name="Kreff E."/>
            <person name="Dieguez M.J."/>
            <person name="Sacco F."/>
        </authorList>
    </citation>
    <scope>NUCLEOTIDE SEQUENCE [LARGE SCALE GENOMIC DNA]</scope>
    <source>
        <strain evidence="1 2">RO10H11247</strain>
    </source>
</reference>
<protein>
    <submittedName>
        <fullName evidence="1">Putative signal peptide protein</fullName>
    </submittedName>
</protein>
<sequence>MIAYFSSSLSLLLLCSFFFFTMSRVVGCVFIRKSRSAGS</sequence>
<dbReference type="EMBL" id="LAVV01008836">
    <property type="protein sequence ID" value="KNZ51806.1"/>
    <property type="molecule type" value="Genomic_DNA"/>
</dbReference>